<dbReference type="PANTHER" id="PTHR34978">
    <property type="entry name" value="POSSIBLE SENSOR-TRANSDUCER PROTEIN BLAR"/>
    <property type="match status" value="1"/>
</dbReference>
<dbReference type="OrthoDB" id="9762883at2"/>
<dbReference type="CDD" id="cd07341">
    <property type="entry name" value="M56_BlaR1_MecR1_like"/>
    <property type="match status" value="1"/>
</dbReference>
<evidence type="ECO:0000313" key="3">
    <source>
        <dbReference type="EMBL" id="SOY30130.1"/>
    </source>
</evidence>
<keyword evidence="1" id="KW-1133">Transmembrane helix</keyword>
<organism evidence="3 4">
    <name type="scientific">Acetatifactor muris</name>
    <dbReference type="NCBI Taxonomy" id="879566"/>
    <lineage>
        <taxon>Bacteria</taxon>
        <taxon>Bacillati</taxon>
        <taxon>Bacillota</taxon>
        <taxon>Clostridia</taxon>
        <taxon>Lachnospirales</taxon>
        <taxon>Lachnospiraceae</taxon>
        <taxon>Acetatifactor</taxon>
    </lineage>
</organism>
<name>A0A2K4ZI36_9FIRM</name>
<keyword evidence="1" id="KW-0472">Membrane</keyword>
<feature type="transmembrane region" description="Helical" evidence="1">
    <location>
        <begin position="35"/>
        <end position="52"/>
    </location>
</feature>
<feature type="transmembrane region" description="Helical" evidence="1">
    <location>
        <begin position="211"/>
        <end position="233"/>
    </location>
</feature>
<dbReference type="RefSeq" id="WP_103240198.1">
    <property type="nucleotide sequence ID" value="NZ_JANJZD010000013.1"/>
</dbReference>
<feature type="transmembrane region" description="Helical" evidence="1">
    <location>
        <begin position="308"/>
        <end position="331"/>
    </location>
</feature>
<dbReference type="Proteomes" id="UP000236311">
    <property type="component" value="Unassembled WGS sequence"/>
</dbReference>
<gene>
    <name evidence="3" type="primary">blaR1_7</name>
    <name evidence="3" type="ORF">AMURIS_02853</name>
</gene>
<dbReference type="EMBL" id="OFSM01000014">
    <property type="protein sequence ID" value="SOY30130.1"/>
    <property type="molecule type" value="Genomic_DNA"/>
</dbReference>
<dbReference type="Pfam" id="PF05569">
    <property type="entry name" value="Peptidase_M56"/>
    <property type="match status" value="1"/>
</dbReference>
<evidence type="ECO:0000256" key="1">
    <source>
        <dbReference type="SAM" id="Phobius"/>
    </source>
</evidence>
<evidence type="ECO:0000313" key="4">
    <source>
        <dbReference type="Proteomes" id="UP000236311"/>
    </source>
</evidence>
<accession>A0A2K4ZI36</accession>
<sequence>MIYLLLITFAGGMLFSSYLIWQKMFDNCLTEAMKYRALLLVLLDYLVPWVWLKRPYEMLFTVFSGGETVNHTGVKGISRVAACLAELPGANEGCRILGAGNRKWILLAGIVWGSGVIVLSAAKMVRYFYERKLIMALTGECNDDGLEKLVKESKEELGYKGRVKLLRIPGEKISLAMGVKAPAIILQETDTVREQNFILRHEMLHTVRRDALFMLFLELLSCLHWFNPLIYILRRNFAFVKETSCDEWVVRGCTKEECTTYAKLITDSLGRRRRNLMIGSELGKDYRHASRRVKLIMQRKEISRLKKCVAVSFFVLFLAADSLTALLYPAFFL</sequence>
<keyword evidence="4" id="KW-1185">Reference proteome</keyword>
<evidence type="ECO:0000259" key="2">
    <source>
        <dbReference type="Pfam" id="PF05569"/>
    </source>
</evidence>
<keyword evidence="1" id="KW-0812">Transmembrane</keyword>
<protein>
    <submittedName>
        <fullName evidence="3">Regulatory protein BlaR1</fullName>
    </submittedName>
</protein>
<dbReference type="InterPro" id="IPR052173">
    <property type="entry name" value="Beta-lactam_resp_regulator"/>
</dbReference>
<reference evidence="3 4" key="1">
    <citation type="submission" date="2018-01" db="EMBL/GenBank/DDBJ databases">
        <authorList>
            <person name="Gaut B.S."/>
            <person name="Morton B.R."/>
            <person name="Clegg M.T."/>
            <person name="Duvall M.R."/>
        </authorList>
    </citation>
    <scope>NUCLEOTIDE SEQUENCE [LARGE SCALE GENOMIC DNA]</scope>
    <source>
        <strain evidence="3">GP69</strain>
    </source>
</reference>
<dbReference type="AlphaFoldDB" id="A0A2K4ZI36"/>
<feature type="domain" description="Peptidase M56" evidence="2">
    <location>
        <begin position="22"/>
        <end position="293"/>
    </location>
</feature>
<feature type="transmembrane region" description="Helical" evidence="1">
    <location>
        <begin position="104"/>
        <end position="129"/>
    </location>
</feature>
<dbReference type="InterPro" id="IPR008756">
    <property type="entry name" value="Peptidase_M56"/>
</dbReference>
<dbReference type="PANTHER" id="PTHR34978:SF3">
    <property type="entry name" value="SLR0241 PROTEIN"/>
    <property type="match status" value="1"/>
</dbReference>
<proteinExistence type="predicted"/>